<dbReference type="Proteomes" id="UP001387293">
    <property type="component" value="Unassembled WGS sequence"/>
</dbReference>
<dbReference type="InterPro" id="IPR038282">
    <property type="entry name" value="DUF2267_sf"/>
</dbReference>
<keyword evidence="2" id="KW-1185">Reference proteome</keyword>
<comment type="caution">
    <text evidence="1">The sequence shown here is derived from an EMBL/GenBank/DDBJ whole genome shotgun (WGS) entry which is preliminary data.</text>
</comment>
<accession>A0ABU8L4S6</accession>
<evidence type="ECO:0000313" key="1">
    <source>
        <dbReference type="EMBL" id="MEI9412239.1"/>
    </source>
</evidence>
<evidence type="ECO:0000313" key="2">
    <source>
        <dbReference type="Proteomes" id="UP001387293"/>
    </source>
</evidence>
<sequence>MPEKVTSDHLRSSGLLLQIDPTQCANIVEGRKLAEASKEQSHEPHRVPHLFATFNHAAQQAQQWVNELAKDLGWSEPSAYRLMRSVLRTLRDWLSPAETADLSAQLPVLVRGVYFDGWKPSPEPACERKKRDFITSVRASFGYDDEIDFDIAINAVFTLLERHISHREIVQIRSSMKKSLRELWPAD</sequence>
<dbReference type="RefSeq" id="WP_337108655.1">
    <property type="nucleotide sequence ID" value="NZ_JAPYKS010000024.1"/>
</dbReference>
<dbReference type="Pfam" id="PF10025">
    <property type="entry name" value="DUF2267"/>
    <property type="match status" value="1"/>
</dbReference>
<gene>
    <name evidence="1" type="ORF">O7A60_26285</name>
</gene>
<proteinExistence type="predicted"/>
<name>A0ABU8L4S6_9HYPH</name>
<organism evidence="1 2">
    <name type="scientific">Mesorhizobium salmacidum</name>
    <dbReference type="NCBI Taxonomy" id="3015171"/>
    <lineage>
        <taxon>Bacteria</taxon>
        <taxon>Pseudomonadati</taxon>
        <taxon>Pseudomonadota</taxon>
        <taxon>Alphaproteobacteria</taxon>
        <taxon>Hyphomicrobiales</taxon>
        <taxon>Phyllobacteriaceae</taxon>
        <taxon>Mesorhizobium</taxon>
    </lineage>
</organism>
<reference evidence="1 2" key="1">
    <citation type="submission" date="2022-12" db="EMBL/GenBank/DDBJ databases">
        <authorList>
            <person name="Muema E."/>
        </authorList>
    </citation>
    <scope>NUCLEOTIDE SEQUENCE [LARGE SCALE GENOMIC DNA]</scope>
    <source>
        <strain evidence="2">1326</strain>
    </source>
</reference>
<dbReference type="EMBL" id="JAPYKS010000024">
    <property type="protein sequence ID" value="MEI9412239.1"/>
    <property type="molecule type" value="Genomic_DNA"/>
</dbReference>
<dbReference type="InterPro" id="IPR018727">
    <property type="entry name" value="DUF2267"/>
</dbReference>
<protein>
    <submittedName>
        <fullName evidence="1">DUF2267 domain-containing protein</fullName>
    </submittedName>
</protein>
<dbReference type="Gene3D" id="1.10.490.110">
    <property type="entry name" value="Uncharacterized conserved protein DUF2267"/>
    <property type="match status" value="1"/>
</dbReference>